<evidence type="ECO:0000313" key="4">
    <source>
        <dbReference type="Proteomes" id="UP000310108"/>
    </source>
</evidence>
<protein>
    <recommendedName>
        <fullName evidence="2">CCD97-like C-terminal domain-containing protein</fullName>
    </recommendedName>
</protein>
<feature type="compositionally biased region" description="Basic and acidic residues" evidence="1">
    <location>
        <begin position="188"/>
        <end position="197"/>
    </location>
</feature>
<name>A0A4U6XLU6_9PEZI</name>
<feature type="compositionally biased region" description="Basic and acidic residues" evidence="1">
    <location>
        <begin position="115"/>
        <end position="131"/>
    </location>
</feature>
<dbReference type="EMBL" id="PJEX01000062">
    <property type="protein sequence ID" value="TKW56623.1"/>
    <property type="molecule type" value="Genomic_DNA"/>
</dbReference>
<comment type="caution">
    <text evidence="3">The sequence shown here is derived from an EMBL/GenBank/DDBJ whole genome shotgun (WGS) entry which is preliminary data.</text>
</comment>
<dbReference type="PANTHER" id="PTHR31840">
    <property type="entry name" value="COILED-COIL DOMAIN-CONTAINING PROTEIN 97"/>
    <property type="match status" value="1"/>
</dbReference>
<feature type="region of interest" description="Disordered" evidence="1">
    <location>
        <begin position="104"/>
        <end position="131"/>
    </location>
</feature>
<feature type="region of interest" description="Disordered" evidence="1">
    <location>
        <begin position="172"/>
        <end position="205"/>
    </location>
</feature>
<reference evidence="3 4" key="1">
    <citation type="journal article" date="2019" name="PLoS ONE">
        <title>Comparative genome analysis indicates high evolutionary potential of pathogenicity genes in Colletotrichum tanaceti.</title>
        <authorList>
            <person name="Lelwala R.V."/>
            <person name="Korhonen P.K."/>
            <person name="Young N.D."/>
            <person name="Scott J.B."/>
            <person name="Ades P.A."/>
            <person name="Gasser R.B."/>
            <person name="Taylor P.W.J."/>
        </authorList>
    </citation>
    <scope>NUCLEOTIDE SEQUENCE [LARGE SCALE GENOMIC DNA]</scope>
    <source>
        <strain evidence="3">BRIP57314</strain>
    </source>
</reference>
<proteinExistence type="predicted"/>
<feature type="domain" description="CCD97-like C-terminal" evidence="2">
    <location>
        <begin position="37"/>
        <end position="101"/>
    </location>
</feature>
<evidence type="ECO:0000256" key="1">
    <source>
        <dbReference type="SAM" id="MobiDB-lite"/>
    </source>
</evidence>
<gene>
    <name evidence="3" type="ORF">CTA1_3275</name>
</gene>
<evidence type="ECO:0000313" key="3">
    <source>
        <dbReference type="EMBL" id="TKW56623.1"/>
    </source>
</evidence>
<dbReference type="OrthoDB" id="333176at2759"/>
<accession>A0A4U6XLU6</accession>
<organism evidence="3 4">
    <name type="scientific">Colletotrichum tanaceti</name>
    <dbReference type="NCBI Taxonomy" id="1306861"/>
    <lineage>
        <taxon>Eukaryota</taxon>
        <taxon>Fungi</taxon>
        <taxon>Dikarya</taxon>
        <taxon>Ascomycota</taxon>
        <taxon>Pezizomycotina</taxon>
        <taxon>Sordariomycetes</taxon>
        <taxon>Hypocreomycetidae</taxon>
        <taxon>Glomerellales</taxon>
        <taxon>Glomerellaceae</taxon>
        <taxon>Colletotrichum</taxon>
        <taxon>Colletotrichum destructivum species complex</taxon>
    </lineage>
</organism>
<keyword evidence="4" id="KW-1185">Reference proteome</keyword>
<sequence length="205" mass="23393">MPSCSGPEPVLQGLHCDKPIPRPPKSPSTTSDIRSRNRRREYIERNPKYFNNAEHELADTLLYDSLVRQFQTPAEREADGKAKGYSGVLESSLLRGEARLADLKSSTEPASVPGDAKDFTTEADLSKTETKQDGLQRWQEFLTERFVRGHDEDFDYSLVDHNDDYDTMERRDAEEAWFDEEDPNWASDGDKQVETKQGETGVQDF</sequence>
<dbReference type="Proteomes" id="UP000310108">
    <property type="component" value="Unassembled WGS sequence"/>
</dbReference>
<dbReference type="AlphaFoldDB" id="A0A4U6XLU6"/>
<evidence type="ECO:0000259" key="2">
    <source>
        <dbReference type="Pfam" id="PF09747"/>
    </source>
</evidence>
<dbReference type="InterPro" id="IPR040233">
    <property type="entry name" value="CCD97-like_C"/>
</dbReference>
<dbReference type="Pfam" id="PF09747">
    <property type="entry name" value="CCD97-like_C"/>
    <property type="match status" value="2"/>
</dbReference>
<dbReference type="PANTHER" id="PTHR31840:SF1">
    <property type="entry name" value="COILED-COIL DOMAIN-CONTAINING PROTEIN 97"/>
    <property type="match status" value="1"/>
</dbReference>
<feature type="region of interest" description="Disordered" evidence="1">
    <location>
        <begin position="1"/>
        <end position="44"/>
    </location>
</feature>
<dbReference type="InterPro" id="IPR018613">
    <property type="entry name" value="Ccdc97-like"/>
</dbReference>
<feature type="domain" description="CCD97-like C-terminal" evidence="2">
    <location>
        <begin position="121"/>
        <end position="181"/>
    </location>
</feature>